<evidence type="ECO:0000256" key="6">
    <source>
        <dbReference type="ARBA" id="ARBA00067004"/>
    </source>
</evidence>
<keyword evidence="9" id="KW-0472">Membrane</keyword>
<dbReference type="GO" id="GO:0010181">
    <property type="term" value="F:FMN binding"/>
    <property type="evidence" value="ECO:0007669"/>
    <property type="project" value="InterPro"/>
</dbReference>
<dbReference type="EMBL" id="JAPDFW010000080">
    <property type="protein sequence ID" value="KAJ5072739.1"/>
    <property type="molecule type" value="Genomic_DNA"/>
</dbReference>
<keyword evidence="9" id="KW-0812">Transmembrane</keyword>
<evidence type="ECO:0000313" key="12">
    <source>
        <dbReference type="Proteomes" id="UP001149090"/>
    </source>
</evidence>
<dbReference type="Gene3D" id="3.50.50.60">
    <property type="entry name" value="FAD/NAD(P)-binding domain"/>
    <property type="match status" value="1"/>
</dbReference>
<dbReference type="OrthoDB" id="71672at2759"/>
<evidence type="ECO:0000259" key="10">
    <source>
        <dbReference type="Pfam" id="PF00890"/>
    </source>
</evidence>
<keyword evidence="12" id="KW-1185">Reference proteome</keyword>
<comment type="cofactor">
    <cofactor evidence="1">
        <name>FAD</name>
        <dbReference type="ChEBI" id="CHEBI:57692"/>
    </cofactor>
</comment>
<reference evidence="11" key="1">
    <citation type="submission" date="2022-10" db="EMBL/GenBank/DDBJ databases">
        <title>Novel sulphate-reducing endosymbionts in the free-living metamonad Anaeramoeba.</title>
        <authorList>
            <person name="Jerlstrom-Hultqvist J."/>
            <person name="Cepicka I."/>
            <person name="Gallot-Lavallee L."/>
            <person name="Salas-Leiva D."/>
            <person name="Curtis B.A."/>
            <person name="Zahonova K."/>
            <person name="Pipaliya S."/>
            <person name="Dacks J."/>
            <person name="Roger A.J."/>
        </authorList>
    </citation>
    <scope>NUCLEOTIDE SEQUENCE</scope>
    <source>
        <strain evidence="11">BMAN</strain>
    </source>
</reference>
<dbReference type="InterPro" id="IPR010960">
    <property type="entry name" value="Flavocytochrome_c"/>
</dbReference>
<evidence type="ECO:0000256" key="8">
    <source>
        <dbReference type="SAM" id="MobiDB-lite"/>
    </source>
</evidence>
<feature type="domain" description="FAD-dependent oxidoreductase 2 FAD-binding" evidence="10">
    <location>
        <begin position="36"/>
        <end position="492"/>
    </location>
</feature>
<evidence type="ECO:0000313" key="11">
    <source>
        <dbReference type="EMBL" id="KAJ5072739.1"/>
    </source>
</evidence>
<protein>
    <recommendedName>
        <fullName evidence="6">fumarate reductase (NADH)</fullName>
        <ecNumber evidence="6">1.3.1.6</ecNumber>
    </recommendedName>
    <alternativeName>
        <fullName evidence="7">NADH-dependent fumarate reductase</fullName>
    </alternativeName>
</protein>
<keyword evidence="9" id="KW-1133">Transmembrane helix</keyword>
<evidence type="ECO:0000256" key="3">
    <source>
        <dbReference type="ARBA" id="ARBA00022827"/>
    </source>
</evidence>
<dbReference type="EC" id="1.3.1.6" evidence="6"/>
<dbReference type="SUPFAM" id="SSF51905">
    <property type="entry name" value="FAD/NAD(P)-binding domain"/>
    <property type="match status" value="1"/>
</dbReference>
<dbReference type="PANTHER" id="PTHR43400">
    <property type="entry name" value="FUMARATE REDUCTASE"/>
    <property type="match status" value="1"/>
</dbReference>
<dbReference type="SUPFAM" id="SSF56425">
    <property type="entry name" value="Succinate dehydrogenase/fumarate reductase flavoprotein, catalytic domain"/>
    <property type="match status" value="1"/>
</dbReference>
<dbReference type="Pfam" id="PF00890">
    <property type="entry name" value="FAD_binding_2"/>
    <property type="match status" value="1"/>
</dbReference>
<dbReference type="FunFam" id="3.90.700.10:FF:000007">
    <property type="entry name" value="NADH-dependent fumarate reductase"/>
    <property type="match status" value="1"/>
</dbReference>
<comment type="caution">
    <text evidence="11">The sequence shown here is derived from an EMBL/GenBank/DDBJ whole genome shotgun (WGS) entry which is preliminary data.</text>
</comment>
<evidence type="ECO:0000256" key="4">
    <source>
        <dbReference type="ARBA" id="ARBA00023002"/>
    </source>
</evidence>
<dbReference type="AlphaFoldDB" id="A0A9Q0LHZ1"/>
<evidence type="ECO:0000256" key="9">
    <source>
        <dbReference type="SAM" id="Phobius"/>
    </source>
</evidence>
<proteinExistence type="predicted"/>
<dbReference type="InterPro" id="IPR036188">
    <property type="entry name" value="FAD/NAD-bd_sf"/>
</dbReference>
<keyword evidence="3" id="KW-0274">FAD</keyword>
<evidence type="ECO:0000256" key="7">
    <source>
        <dbReference type="ARBA" id="ARBA00077246"/>
    </source>
</evidence>
<evidence type="ECO:0000256" key="5">
    <source>
        <dbReference type="ARBA" id="ARBA00050832"/>
    </source>
</evidence>
<feature type="transmembrane region" description="Helical" evidence="9">
    <location>
        <begin position="6"/>
        <end position="23"/>
    </location>
</feature>
<dbReference type="InterPro" id="IPR003953">
    <property type="entry name" value="FAD-dep_OxRdtase_2_FAD-bd"/>
</dbReference>
<gene>
    <name evidence="11" type="ORF">M0811_09436</name>
</gene>
<sequence>MVSKLAIISGIVLFSSIALYLNIQEEQKGKNIRRRVIVIGAGLAGFSASIEAYNQGSEVILIEKEPRVGGNSAKASSGINAVDSETQKKSHSKDSLDLYINDTLRSGDGLSSLVLVNKLTKDSADAINFLTQKGVNLDVLSQCGGHSQPRTHRSIPREDGKPENVGFTIIKTLHEYTKKNTNITILTGIEVIDLLTNKKKEVIGIKYKNLTSGDEKELFGEGIVLTTGGWGADRSTGSLLNEYREDLLEIPTTNGGFTKGEGIKLARKIGAKLVHMDKVQLHPTGFLNPSQPDSLSVFLAPEALRASGGIILNTNGIRFVNELGRRDHVTNAILSQKNRFPPPNGKDPLKMPFIALLILNQEAADIFDPIMLGFYQKKGLVQPFENGQELCDKIGIDPEVLKSTLEQYSDIANSKMEDPFGKKVFPVKSFKFEEKLYLIYITPVVHYCMGGISFNEKTQVLDLNDQPIPNLFAAGEVTGGLHGQNRLAGNSLAECVVFGREAGKNAGLGIK</sequence>
<organism evidence="11 12">
    <name type="scientific">Anaeramoeba ignava</name>
    <name type="common">Anaerobic marine amoeba</name>
    <dbReference type="NCBI Taxonomy" id="1746090"/>
    <lineage>
        <taxon>Eukaryota</taxon>
        <taxon>Metamonada</taxon>
        <taxon>Anaeramoebidae</taxon>
        <taxon>Anaeramoeba</taxon>
    </lineage>
</organism>
<keyword evidence="2" id="KW-0285">Flavoprotein</keyword>
<evidence type="ECO:0000256" key="1">
    <source>
        <dbReference type="ARBA" id="ARBA00001974"/>
    </source>
</evidence>
<feature type="transmembrane region" description="Helical" evidence="9">
    <location>
        <begin position="35"/>
        <end position="53"/>
    </location>
</feature>
<evidence type="ECO:0000256" key="2">
    <source>
        <dbReference type="ARBA" id="ARBA00022630"/>
    </source>
</evidence>
<dbReference type="InterPro" id="IPR027477">
    <property type="entry name" value="Succ_DH/fumarate_Rdtase_cat_sf"/>
</dbReference>
<keyword evidence="4" id="KW-0560">Oxidoreductase</keyword>
<name>A0A9Q0LHZ1_ANAIG</name>
<dbReference type="PANTHER" id="PTHR43400:SF7">
    <property type="entry name" value="FAD-DEPENDENT OXIDOREDUCTASE 2 FAD BINDING DOMAIN-CONTAINING PROTEIN"/>
    <property type="match status" value="1"/>
</dbReference>
<dbReference type="InterPro" id="IPR050315">
    <property type="entry name" value="FAD-oxidoreductase_2"/>
</dbReference>
<dbReference type="Gene3D" id="3.90.700.10">
    <property type="entry name" value="Succinate dehydrogenase/fumarate reductase flavoprotein, catalytic domain"/>
    <property type="match status" value="1"/>
</dbReference>
<comment type="catalytic activity">
    <reaction evidence="5">
        <text>succinate + NAD(+) = fumarate + NADH + H(+)</text>
        <dbReference type="Rhea" id="RHEA:18281"/>
        <dbReference type="ChEBI" id="CHEBI:15378"/>
        <dbReference type="ChEBI" id="CHEBI:29806"/>
        <dbReference type="ChEBI" id="CHEBI:30031"/>
        <dbReference type="ChEBI" id="CHEBI:57540"/>
        <dbReference type="ChEBI" id="CHEBI:57945"/>
        <dbReference type="EC" id="1.3.1.6"/>
    </reaction>
</comment>
<feature type="region of interest" description="Disordered" evidence="8">
    <location>
        <begin position="69"/>
        <end position="88"/>
    </location>
</feature>
<dbReference type="Proteomes" id="UP001149090">
    <property type="component" value="Unassembled WGS sequence"/>
</dbReference>
<dbReference type="GO" id="GO:0016156">
    <property type="term" value="F:fumarate reductase (NADH) activity"/>
    <property type="evidence" value="ECO:0007669"/>
    <property type="project" value="UniProtKB-EC"/>
</dbReference>
<dbReference type="NCBIfam" id="TIGR01813">
    <property type="entry name" value="flavo_cyto_c"/>
    <property type="match status" value="1"/>
</dbReference>
<accession>A0A9Q0LHZ1</accession>
<dbReference type="OMA" id="EDLWVVV"/>